<dbReference type="Proteomes" id="UP000270094">
    <property type="component" value="Unassembled WGS sequence"/>
</dbReference>
<proteinExistence type="predicted"/>
<keyword evidence="3" id="KW-1185">Reference proteome</keyword>
<gene>
    <name evidence="2" type="ORF">SVUK_LOCUS11416</name>
</gene>
<organism evidence="2 3">
    <name type="scientific">Strongylus vulgaris</name>
    <name type="common">Blood worm</name>
    <dbReference type="NCBI Taxonomy" id="40348"/>
    <lineage>
        <taxon>Eukaryota</taxon>
        <taxon>Metazoa</taxon>
        <taxon>Ecdysozoa</taxon>
        <taxon>Nematoda</taxon>
        <taxon>Chromadorea</taxon>
        <taxon>Rhabditida</taxon>
        <taxon>Rhabditina</taxon>
        <taxon>Rhabditomorpha</taxon>
        <taxon>Strongyloidea</taxon>
        <taxon>Strongylidae</taxon>
        <taxon>Strongylus</taxon>
    </lineage>
</organism>
<dbReference type="AlphaFoldDB" id="A0A3P7LBC7"/>
<dbReference type="EMBL" id="UYYB01096947">
    <property type="protein sequence ID" value="VDM76418.1"/>
    <property type="molecule type" value="Genomic_DNA"/>
</dbReference>
<reference evidence="2 3" key="1">
    <citation type="submission" date="2018-11" db="EMBL/GenBank/DDBJ databases">
        <authorList>
            <consortium name="Pathogen Informatics"/>
        </authorList>
    </citation>
    <scope>NUCLEOTIDE SEQUENCE [LARGE SCALE GENOMIC DNA]</scope>
</reference>
<evidence type="ECO:0000313" key="3">
    <source>
        <dbReference type="Proteomes" id="UP000270094"/>
    </source>
</evidence>
<feature type="region of interest" description="Disordered" evidence="1">
    <location>
        <begin position="22"/>
        <end position="87"/>
    </location>
</feature>
<evidence type="ECO:0000313" key="2">
    <source>
        <dbReference type="EMBL" id="VDM76418.1"/>
    </source>
</evidence>
<feature type="compositionally biased region" description="Polar residues" evidence="1">
    <location>
        <begin position="23"/>
        <end position="33"/>
    </location>
</feature>
<accession>A0A3P7LBC7</accession>
<evidence type="ECO:0000256" key="1">
    <source>
        <dbReference type="SAM" id="MobiDB-lite"/>
    </source>
</evidence>
<name>A0A3P7LBC7_STRVU</name>
<protein>
    <submittedName>
        <fullName evidence="2">Uncharacterized protein</fullName>
    </submittedName>
</protein>
<sequence>MDIPRRTEIPLEKIIVQGRVSERSSVMEQSTHTMKNKMGKEKVVGVGEKGDEGDEYGNQPKKDHQPCHENNISKQKDLSKGLESSGK</sequence>
<feature type="compositionally biased region" description="Basic and acidic residues" evidence="1">
    <location>
        <begin position="74"/>
        <end position="87"/>
    </location>
</feature>